<dbReference type="InterPro" id="IPR003819">
    <property type="entry name" value="TauD/TfdA-like"/>
</dbReference>
<dbReference type="InterPro" id="IPR050411">
    <property type="entry name" value="AlphaKG_dependent_hydroxylases"/>
</dbReference>
<proteinExistence type="predicted"/>
<dbReference type="GO" id="GO:0016491">
    <property type="term" value="F:oxidoreductase activity"/>
    <property type="evidence" value="ECO:0007669"/>
    <property type="project" value="UniProtKB-KW"/>
</dbReference>
<feature type="domain" description="TauD/TfdA-like" evidence="2">
    <location>
        <begin position="78"/>
        <end position="177"/>
    </location>
</feature>
<dbReference type="Gene3D" id="3.60.130.10">
    <property type="entry name" value="Clavaminate synthase-like"/>
    <property type="match status" value="1"/>
</dbReference>
<organism evidence="3 4">
    <name type="scientific">Xylaria arbuscula</name>
    <dbReference type="NCBI Taxonomy" id="114810"/>
    <lineage>
        <taxon>Eukaryota</taxon>
        <taxon>Fungi</taxon>
        <taxon>Dikarya</taxon>
        <taxon>Ascomycota</taxon>
        <taxon>Pezizomycotina</taxon>
        <taxon>Sordariomycetes</taxon>
        <taxon>Xylariomycetidae</taxon>
        <taxon>Xylariales</taxon>
        <taxon>Xylariaceae</taxon>
        <taxon>Xylaria</taxon>
    </lineage>
</organism>
<dbReference type="Pfam" id="PF02668">
    <property type="entry name" value="TauD"/>
    <property type="match status" value="2"/>
</dbReference>
<evidence type="ECO:0000313" key="3">
    <source>
        <dbReference type="EMBL" id="KAJ3577963.1"/>
    </source>
</evidence>
<evidence type="ECO:0000313" key="4">
    <source>
        <dbReference type="Proteomes" id="UP001148614"/>
    </source>
</evidence>
<keyword evidence="4" id="KW-1185">Reference proteome</keyword>
<evidence type="ECO:0000256" key="1">
    <source>
        <dbReference type="ARBA" id="ARBA00023002"/>
    </source>
</evidence>
<keyword evidence="1" id="KW-0560">Oxidoreductase</keyword>
<name>A0A9W8NKD8_9PEZI</name>
<dbReference type="PANTHER" id="PTHR10696:SF21">
    <property type="entry name" value="TAUD_TFDA-LIKE DOMAIN-CONTAINING PROTEIN"/>
    <property type="match status" value="1"/>
</dbReference>
<dbReference type="VEuPathDB" id="FungiDB:F4678DRAFT_232833"/>
<sequence length="371" mass="40547">MIMMTSVHSIGAGALPLGDQASSAVVFESFDLPSSNQRQLGVPHPAGIVIPLALRPSQRDIDDINLDDVIATIKGLQSQDKLLTKKLALHGTLLFRGLPIRNADDFSRFAHAFGFKPHEIIGAVVDRPVLAPNVGPANTASKELPIHSHNESPQVPHAPEYIFLYGHKTPSKGGETPHVLFPGAVRETPGGGAREAQYSGGSALKEAFGKKIVEGDDLATRRSKIEAQIARYGRGAHTSWEWLDNDEGIMVTHRLPVIRTQPGTKLPTVFTGLASQYTRKNAVQQLYGDGTPIPDEYLKRLVAITEEIRVLHCWEDGDVLVYDNIIAQHGRQPWEREQTDRVIMASLFDGDEVPGAYGDADWAQVVQALDD</sequence>
<evidence type="ECO:0000259" key="2">
    <source>
        <dbReference type="Pfam" id="PF02668"/>
    </source>
</evidence>
<dbReference type="EMBL" id="JANPWZ010000281">
    <property type="protein sequence ID" value="KAJ3577963.1"/>
    <property type="molecule type" value="Genomic_DNA"/>
</dbReference>
<protein>
    <recommendedName>
        <fullName evidence="2">TauD/TfdA-like domain-containing protein</fullName>
    </recommendedName>
</protein>
<accession>A0A9W8NKD8</accession>
<dbReference type="InterPro" id="IPR042098">
    <property type="entry name" value="TauD-like_sf"/>
</dbReference>
<dbReference type="SUPFAM" id="SSF51197">
    <property type="entry name" value="Clavaminate synthase-like"/>
    <property type="match status" value="1"/>
</dbReference>
<dbReference type="Proteomes" id="UP001148614">
    <property type="component" value="Unassembled WGS sequence"/>
</dbReference>
<dbReference type="AlphaFoldDB" id="A0A9W8NKD8"/>
<dbReference type="PANTHER" id="PTHR10696">
    <property type="entry name" value="GAMMA-BUTYROBETAINE HYDROXYLASE-RELATED"/>
    <property type="match status" value="1"/>
</dbReference>
<feature type="domain" description="TauD/TfdA-like" evidence="2">
    <location>
        <begin position="248"/>
        <end position="341"/>
    </location>
</feature>
<gene>
    <name evidence="3" type="ORF">NPX13_g2602</name>
</gene>
<reference evidence="3" key="1">
    <citation type="submission" date="2022-07" db="EMBL/GenBank/DDBJ databases">
        <title>Genome Sequence of Xylaria arbuscula.</title>
        <authorList>
            <person name="Buettner E."/>
        </authorList>
    </citation>
    <scope>NUCLEOTIDE SEQUENCE</scope>
    <source>
        <strain evidence="3">VT107</strain>
    </source>
</reference>
<comment type="caution">
    <text evidence="3">The sequence shown here is derived from an EMBL/GenBank/DDBJ whole genome shotgun (WGS) entry which is preliminary data.</text>
</comment>